<dbReference type="Gene3D" id="1.10.530.10">
    <property type="match status" value="1"/>
</dbReference>
<evidence type="ECO:0000259" key="2">
    <source>
        <dbReference type="Pfam" id="PF13406"/>
    </source>
</evidence>
<dbReference type="PANTHER" id="PTHR30163">
    <property type="entry name" value="MEMBRANE-BOUND LYTIC MUREIN TRANSGLYCOSYLASE B"/>
    <property type="match status" value="1"/>
</dbReference>
<protein>
    <recommendedName>
        <fullName evidence="2">Transglycosylase SLT domain-containing protein</fullName>
    </recommendedName>
</protein>
<dbReference type="AlphaFoldDB" id="A0A2H0THB9"/>
<dbReference type="GO" id="GO:0009253">
    <property type="term" value="P:peptidoglycan catabolic process"/>
    <property type="evidence" value="ECO:0007669"/>
    <property type="project" value="TreeGrafter"/>
</dbReference>
<dbReference type="InterPro" id="IPR031304">
    <property type="entry name" value="SLT_2"/>
</dbReference>
<dbReference type="InterPro" id="IPR023346">
    <property type="entry name" value="Lysozyme-like_dom_sf"/>
</dbReference>
<dbReference type="EMBL" id="PFCN01000032">
    <property type="protein sequence ID" value="PIR70215.1"/>
    <property type="molecule type" value="Genomic_DNA"/>
</dbReference>
<dbReference type="CDD" id="cd13399">
    <property type="entry name" value="Slt35-like"/>
    <property type="match status" value="1"/>
</dbReference>
<gene>
    <name evidence="3" type="ORF">COU46_02625</name>
</gene>
<accession>A0A2H0THB9</accession>
<keyword evidence="1" id="KW-0732">Signal</keyword>
<comment type="caution">
    <text evidence="3">The sequence shown here is derived from an EMBL/GenBank/DDBJ whole genome shotgun (WGS) entry which is preliminary data.</text>
</comment>
<dbReference type="InterPro" id="IPR043426">
    <property type="entry name" value="MltB-like"/>
</dbReference>
<name>A0A2H0THB9_9BACT</name>
<organism evidence="3 4">
    <name type="scientific">Candidatus Niyogibacteria bacterium CG10_big_fil_rev_8_21_14_0_10_42_19</name>
    <dbReference type="NCBI Taxonomy" id="1974725"/>
    <lineage>
        <taxon>Bacteria</taxon>
        <taxon>Candidatus Niyogiibacteriota</taxon>
    </lineage>
</organism>
<sequence>MYFKNKHLLLLQIPIALMFFLCATEAPAFSVQSSHLHKKNIVPEKKVQASLDDLIKKLSPAFHDNYAKTILSDDRLTLDYSILPAKLTPEQIKKAGNFKKRILSADAVAHSKRYMEKFKNDFDAAHRKYGVPPEIIASIIRIETHGGSYLGRRSVINSLFSSYVLRPSRRNFALSQLEYFLKITHENFWDPYSIMGSDEGAFGIPQFIPWSFTKFAVDGSGDGFIDLFNHADAIASVANYLQKNGWSKYPKKKRSAILRYNRWSTYADLVLEFAELLKKNNTKKELT</sequence>
<evidence type="ECO:0000313" key="4">
    <source>
        <dbReference type="Proteomes" id="UP000229383"/>
    </source>
</evidence>
<dbReference type="Proteomes" id="UP000229383">
    <property type="component" value="Unassembled WGS sequence"/>
</dbReference>
<dbReference type="Pfam" id="PF13406">
    <property type="entry name" value="SLT_2"/>
    <property type="match status" value="1"/>
</dbReference>
<proteinExistence type="predicted"/>
<dbReference type="SUPFAM" id="SSF53955">
    <property type="entry name" value="Lysozyme-like"/>
    <property type="match status" value="1"/>
</dbReference>
<dbReference type="GO" id="GO:0008933">
    <property type="term" value="F:peptidoglycan lytic transglycosylase activity"/>
    <property type="evidence" value="ECO:0007669"/>
    <property type="project" value="TreeGrafter"/>
</dbReference>
<reference evidence="4" key="1">
    <citation type="submission" date="2017-09" db="EMBL/GenBank/DDBJ databases">
        <title>Depth-based differentiation of microbial function through sediment-hosted aquifers and enrichment of novel symbionts in the deep terrestrial subsurface.</title>
        <authorList>
            <person name="Probst A.J."/>
            <person name="Ladd B."/>
            <person name="Jarett J.K."/>
            <person name="Geller-Mcgrath D.E."/>
            <person name="Sieber C.M.K."/>
            <person name="Emerson J.B."/>
            <person name="Anantharaman K."/>
            <person name="Thomas B.C."/>
            <person name="Malmstrom R."/>
            <person name="Stieglmeier M."/>
            <person name="Klingl A."/>
            <person name="Woyke T."/>
            <person name="Ryan C.M."/>
            <person name="Banfield J.F."/>
        </authorList>
    </citation>
    <scope>NUCLEOTIDE SEQUENCE [LARGE SCALE GENOMIC DNA]</scope>
</reference>
<evidence type="ECO:0000313" key="3">
    <source>
        <dbReference type="EMBL" id="PIR70215.1"/>
    </source>
</evidence>
<feature type="domain" description="Transglycosylase SLT" evidence="2">
    <location>
        <begin position="78"/>
        <end position="248"/>
    </location>
</feature>
<feature type="signal peptide" evidence="1">
    <location>
        <begin position="1"/>
        <end position="28"/>
    </location>
</feature>
<evidence type="ECO:0000256" key="1">
    <source>
        <dbReference type="SAM" id="SignalP"/>
    </source>
</evidence>
<dbReference type="PANTHER" id="PTHR30163:SF9">
    <property type="entry name" value="MEMBRANE-BOUND LYTIC MUREIN TRANSGLYCOSYLASE B"/>
    <property type="match status" value="1"/>
</dbReference>
<dbReference type="Gene3D" id="1.10.8.350">
    <property type="entry name" value="Bacterial muramidase"/>
    <property type="match status" value="1"/>
</dbReference>
<feature type="chain" id="PRO_5013829920" description="Transglycosylase SLT domain-containing protein" evidence="1">
    <location>
        <begin position="29"/>
        <end position="287"/>
    </location>
</feature>